<dbReference type="InterPro" id="IPR023214">
    <property type="entry name" value="HAD_sf"/>
</dbReference>
<dbReference type="InterPro" id="IPR036412">
    <property type="entry name" value="HAD-like_sf"/>
</dbReference>
<evidence type="ECO:0000313" key="3">
    <source>
        <dbReference type="Proteomes" id="UP000008312"/>
    </source>
</evidence>
<dbReference type="SUPFAM" id="SSF56784">
    <property type="entry name" value="HAD-like"/>
    <property type="match status" value="1"/>
</dbReference>
<dbReference type="PANTHER" id="PTHR12181:SF12">
    <property type="entry name" value="PHOSPHATIDATE PHOSPHATASE"/>
    <property type="match status" value="1"/>
</dbReference>
<organism evidence="2">
    <name type="scientific">Blastocystis hominis</name>
    <dbReference type="NCBI Taxonomy" id="12968"/>
    <lineage>
        <taxon>Eukaryota</taxon>
        <taxon>Sar</taxon>
        <taxon>Stramenopiles</taxon>
        <taxon>Bigyra</taxon>
        <taxon>Opalozoa</taxon>
        <taxon>Opalinata</taxon>
        <taxon>Blastocystidae</taxon>
        <taxon>Blastocystis</taxon>
    </lineage>
</organism>
<dbReference type="Proteomes" id="UP000008312">
    <property type="component" value="Unassembled WGS sequence"/>
</dbReference>
<gene>
    <name evidence="2" type="ORF">GSBLH_T00000403001</name>
</gene>
<dbReference type="InterPro" id="IPR031315">
    <property type="entry name" value="LNS2/PITP"/>
</dbReference>
<evidence type="ECO:0000259" key="1">
    <source>
        <dbReference type="SMART" id="SM00775"/>
    </source>
</evidence>
<dbReference type="OrthoDB" id="4567at2759"/>
<dbReference type="RefSeq" id="XP_012894059.1">
    <property type="nucleotide sequence ID" value="XM_013038605.1"/>
</dbReference>
<dbReference type="GeneID" id="24917714"/>
<protein>
    <recommendedName>
        <fullName evidence="1">LNS2/PITP domain-containing protein</fullName>
    </recommendedName>
</protein>
<dbReference type="GO" id="GO:0008195">
    <property type="term" value="F:phosphatidate phosphatase activity"/>
    <property type="evidence" value="ECO:0007669"/>
    <property type="project" value="TreeGrafter"/>
</dbReference>
<dbReference type="InParanoid" id="D8LW22"/>
<keyword evidence="3" id="KW-1185">Reference proteome</keyword>
<dbReference type="PANTHER" id="PTHR12181">
    <property type="entry name" value="LIPIN"/>
    <property type="match status" value="1"/>
</dbReference>
<reference evidence="2" key="1">
    <citation type="submission" date="2010-02" db="EMBL/GenBank/DDBJ databases">
        <title>Sequencing and annotation of the Blastocystis hominis genome.</title>
        <authorList>
            <person name="Wincker P."/>
        </authorList>
    </citation>
    <scope>NUCLEOTIDE SEQUENCE</scope>
    <source>
        <strain evidence="2">Singapore isolate B</strain>
    </source>
</reference>
<dbReference type="Pfam" id="PF08235">
    <property type="entry name" value="LNS2"/>
    <property type="match status" value="1"/>
</dbReference>
<feature type="domain" description="LNS2/PITP" evidence="1">
    <location>
        <begin position="18"/>
        <end position="173"/>
    </location>
</feature>
<name>D8LW22_BLAHO</name>
<proteinExistence type="predicted"/>
<dbReference type="InterPro" id="IPR013209">
    <property type="entry name" value="LNS2"/>
</dbReference>
<sequence>MRERGVKSRFLLSKDTKIIISDVDGTITREDVMGHVMYAIHQDYTQSGIVRMYNRLSDNGYLILYLTARAVGQMKDTRNYLEGIVQEGKHMPRGPIICSPNRTFASLIREVVRRKPQEFKIPVLLSIADTFAPENPFVGGFGNRPTDAQSYIRAGVDKSKIFIINTKGEIRYEAKDGEHCTDFIRLEEMCDQFFPNLFSLQRQDAVEDESKDAISCVCYKQAISLNTARSQDLHLHVTQNNSFGTFNEQLTTFFEPFREIKQSTIGNI</sequence>
<accession>D8LW22</accession>
<dbReference type="SMART" id="SM00775">
    <property type="entry name" value="LNS2"/>
    <property type="match status" value="1"/>
</dbReference>
<dbReference type="AlphaFoldDB" id="D8LW22"/>
<dbReference type="EMBL" id="FN668638">
    <property type="protein sequence ID" value="CBK20011.2"/>
    <property type="molecule type" value="Genomic_DNA"/>
</dbReference>
<dbReference type="Gene3D" id="3.40.50.1000">
    <property type="entry name" value="HAD superfamily/HAD-like"/>
    <property type="match status" value="1"/>
</dbReference>
<evidence type="ECO:0000313" key="2">
    <source>
        <dbReference type="EMBL" id="CBK20011.2"/>
    </source>
</evidence>
<dbReference type="InterPro" id="IPR026058">
    <property type="entry name" value="LIPIN"/>
</dbReference>